<reference evidence="3 4" key="1">
    <citation type="submission" date="2023-01" db="EMBL/GenBank/DDBJ databases">
        <title>Analysis of 21 Apiospora genomes using comparative genomics revels a genus with tremendous synthesis potential of carbohydrate active enzymes and secondary metabolites.</title>
        <authorList>
            <person name="Sorensen T."/>
        </authorList>
    </citation>
    <scope>NUCLEOTIDE SEQUENCE [LARGE SCALE GENOMIC DNA]</scope>
    <source>
        <strain evidence="3 4">CBS 83171</strain>
    </source>
</reference>
<keyword evidence="1" id="KW-0175">Coiled coil</keyword>
<feature type="compositionally biased region" description="Polar residues" evidence="2">
    <location>
        <begin position="342"/>
        <end position="353"/>
    </location>
</feature>
<proteinExistence type="predicted"/>
<sequence length="495" mass="53500">MLSVDPRPQAPGPRGKAETNPPYANDNVGAVVGYPEQEPTLTFDYSEDNKTSQTSRRTSRPSVDASASSSHHQHRRQHTAPTLSPLRISQPAHTPPPRGHIRQSSDMGYTGDGRPARKAENASGRDSSTPPPVETLSPDADITPKSRQSTPVITTPTISVAPAPTSAPATQPRLGFFSSLTKRLSSGPSPASPTFDDELLIMNVEAALYPAGSNGEAFSPAAYKNLQANATGLLLKMQNGLRDRTTALHEIQEERSAEKEEAEETRLRVESLKMQLESMANQAHDQEQALKQLMSELTAEREARKEERFMRMAHEKIMAERSISSEDLEVGEDEQRKKWRASASTLKSEVSFTDTDEESAEGESVFSRSRSPTILTSATESVADMSISPIREQHGKSAAAAAAGGNNNKLELPPKPKFGKEPSAFQKLMRGMTGGDTTASANGGCNTCSGQSSTMAWDTVSLLRDENKDLKHRLAEMEVAVEGALDLVSGIGLRP</sequence>
<evidence type="ECO:0000256" key="1">
    <source>
        <dbReference type="SAM" id="Coils"/>
    </source>
</evidence>
<evidence type="ECO:0000256" key="2">
    <source>
        <dbReference type="SAM" id="MobiDB-lite"/>
    </source>
</evidence>
<gene>
    <name evidence="3" type="ORF">PG996_000323</name>
</gene>
<feature type="region of interest" description="Disordered" evidence="2">
    <location>
        <begin position="392"/>
        <end position="417"/>
    </location>
</feature>
<protein>
    <recommendedName>
        <fullName evidence="5">GDP/GTP exchange factor Sec2 N-terminal domain-containing protein</fullName>
    </recommendedName>
</protein>
<feature type="region of interest" description="Disordered" evidence="2">
    <location>
        <begin position="324"/>
        <end position="372"/>
    </location>
</feature>
<organism evidence="3 4">
    <name type="scientific">Apiospora saccharicola</name>
    <dbReference type="NCBI Taxonomy" id="335842"/>
    <lineage>
        <taxon>Eukaryota</taxon>
        <taxon>Fungi</taxon>
        <taxon>Dikarya</taxon>
        <taxon>Ascomycota</taxon>
        <taxon>Pezizomycotina</taxon>
        <taxon>Sordariomycetes</taxon>
        <taxon>Xylariomycetidae</taxon>
        <taxon>Amphisphaeriales</taxon>
        <taxon>Apiosporaceae</taxon>
        <taxon>Apiospora</taxon>
    </lineage>
</organism>
<feature type="coiled-coil region" evidence="1">
    <location>
        <begin position="248"/>
        <end position="307"/>
    </location>
</feature>
<evidence type="ECO:0008006" key="5">
    <source>
        <dbReference type="Google" id="ProtNLM"/>
    </source>
</evidence>
<comment type="caution">
    <text evidence="3">The sequence shown here is derived from an EMBL/GenBank/DDBJ whole genome shotgun (WGS) entry which is preliminary data.</text>
</comment>
<evidence type="ECO:0000313" key="3">
    <source>
        <dbReference type="EMBL" id="KAK8081542.1"/>
    </source>
</evidence>
<accession>A0ABR1WDG2</accession>
<dbReference type="EMBL" id="JAQQWM010000001">
    <property type="protein sequence ID" value="KAK8081542.1"/>
    <property type="molecule type" value="Genomic_DNA"/>
</dbReference>
<feature type="region of interest" description="Disordered" evidence="2">
    <location>
        <begin position="1"/>
        <end position="171"/>
    </location>
</feature>
<name>A0ABR1WDG2_9PEZI</name>
<feature type="compositionally biased region" description="Low complexity" evidence="2">
    <location>
        <begin position="153"/>
        <end position="170"/>
    </location>
</feature>
<evidence type="ECO:0000313" key="4">
    <source>
        <dbReference type="Proteomes" id="UP001446871"/>
    </source>
</evidence>
<keyword evidence="4" id="KW-1185">Reference proteome</keyword>
<dbReference type="Proteomes" id="UP001446871">
    <property type="component" value="Unassembled WGS sequence"/>
</dbReference>
<feature type="compositionally biased region" description="Low complexity" evidence="2">
    <location>
        <begin position="398"/>
        <end position="408"/>
    </location>
</feature>